<organism evidence="1">
    <name type="scientific">Magallana gigas</name>
    <name type="common">Pacific oyster</name>
    <name type="synonym">Crassostrea gigas</name>
    <dbReference type="NCBI Taxonomy" id="29159"/>
    <lineage>
        <taxon>Eukaryota</taxon>
        <taxon>Metazoa</taxon>
        <taxon>Spiralia</taxon>
        <taxon>Lophotrochozoa</taxon>
        <taxon>Mollusca</taxon>
        <taxon>Bivalvia</taxon>
        <taxon>Autobranchia</taxon>
        <taxon>Pteriomorphia</taxon>
        <taxon>Ostreida</taxon>
        <taxon>Ostreoidea</taxon>
        <taxon>Ostreidae</taxon>
        <taxon>Magallana</taxon>
    </lineage>
</organism>
<dbReference type="EMBL" id="JH817012">
    <property type="protein sequence ID" value="EKC37637.1"/>
    <property type="molecule type" value="Genomic_DNA"/>
</dbReference>
<dbReference type="Gene3D" id="3.10.100.10">
    <property type="entry name" value="Mannose-Binding Protein A, subunit A"/>
    <property type="match status" value="1"/>
</dbReference>
<reference evidence="1" key="1">
    <citation type="journal article" date="2012" name="Nature">
        <title>The oyster genome reveals stress adaptation and complexity of shell formation.</title>
        <authorList>
            <person name="Zhang G."/>
            <person name="Fang X."/>
            <person name="Guo X."/>
            <person name="Li L."/>
            <person name="Luo R."/>
            <person name="Xu F."/>
            <person name="Yang P."/>
            <person name="Zhang L."/>
            <person name="Wang X."/>
            <person name="Qi H."/>
            <person name="Xiong Z."/>
            <person name="Que H."/>
            <person name="Xie Y."/>
            <person name="Holland P.W."/>
            <person name="Paps J."/>
            <person name="Zhu Y."/>
            <person name="Wu F."/>
            <person name="Chen Y."/>
            <person name="Wang J."/>
            <person name="Peng C."/>
            <person name="Meng J."/>
            <person name="Yang L."/>
            <person name="Liu J."/>
            <person name="Wen B."/>
            <person name="Zhang N."/>
            <person name="Huang Z."/>
            <person name="Zhu Q."/>
            <person name="Feng Y."/>
            <person name="Mount A."/>
            <person name="Hedgecock D."/>
            <person name="Xu Z."/>
            <person name="Liu Y."/>
            <person name="Domazet-Loso T."/>
            <person name="Du Y."/>
            <person name="Sun X."/>
            <person name="Zhang S."/>
            <person name="Liu B."/>
            <person name="Cheng P."/>
            <person name="Jiang X."/>
            <person name="Li J."/>
            <person name="Fan D."/>
            <person name="Wang W."/>
            <person name="Fu W."/>
            <person name="Wang T."/>
            <person name="Wang B."/>
            <person name="Zhang J."/>
            <person name="Peng Z."/>
            <person name="Li Y."/>
            <person name="Li N."/>
            <person name="Wang J."/>
            <person name="Chen M."/>
            <person name="He Y."/>
            <person name="Tan F."/>
            <person name="Song X."/>
            <person name="Zheng Q."/>
            <person name="Huang R."/>
            <person name="Yang H."/>
            <person name="Du X."/>
            <person name="Chen L."/>
            <person name="Yang M."/>
            <person name="Gaffney P.M."/>
            <person name="Wang S."/>
            <person name="Luo L."/>
            <person name="She Z."/>
            <person name="Ming Y."/>
            <person name="Huang W."/>
            <person name="Zhang S."/>
            <person name="Huang B."/>
            <person name="Zhang Y."/>
            <person name="Qu T."/>
            <person name="Ni P."/>
            <person name="Miao G."/>
            <person name="Wang J."/>
            <person name="Wang Q."/>
            <person name="Steinberg C.E."/>
            <person name="Wang H."/>
            <person name="Li N."/>
            <person name="Qian L."/>
            <person name="Zhang G."/>
            <person name="Li Y."/>
            <person name="Yang H."/>
            <person name="Liu X."/>
            <person name="Wang J."/>
            <person name="Yin Y."/>
            <person name="Wang J."/>
        </authorList>
    </citation>
    <scope>NUCLEOTIDE SEQUENCE [LARGE SCALE GENOMIC DNA]</scope>
    <source>
        <strain evidence="1">05x7-T-G4-1.051#20</strain>
    </source>
</reference>
<protein>
    <submittedName>
        <fullName evidence="1">Uncharacterized protein</fullName>
    </submittedName>
</protein>
<dbReference type="InParanoid" id="K1QLE5"/>
<dbReference type="SUPFAM" id="SSF56436">
    <property type="entry name" value="C-type lectin-like"/>
    <property type="match status" value="1"/>
</dbReference>
<gene>
    <name evidence="1" type="ORF">CGI_10026921</name>
</gene>
<dbReference type="AlphaFoldDB" id="K1QLE5"/>
<dbReference type="InterPro" id="IPR016186">
    <property type="entry name" value="C-type_lectin-like/link_sf"/>
</dbReference>
<accession>K1QLE5</accession>
<dbReference type="InterPro" id="IPR016187">
    <property type="entry name" value="CTDL_fold"/>
</dbReference>
<proteinExistence type="predicted"/>
<dbReference type="HOGENOM" id="CLU_2906244_0_0_1"/>
<name>K1QLE5_MAGGI</name>
<sequence length="62" mass="6917">MLDSSTKGPCPLGWIEHNGNCYFFSETVANFTTAEIRSGLTKSNKGIYSPSTVFDHLKIFKE</sequence>
<evidence type="ECO:0000313" key="1">
    <source>
        <dbReference type="EMBL" id="EKC37637.1"/>
    </source>
</evidence>